<dbReference type="Proteomes" id="UP000316343">
    <property type="component" value="Unassembled WGS sequence"/>
</dbReference>
<dbReference type="InterPro" id="IPR010987">
    <property type="entry name" value="Glutathione-S-Trfase_C-like"/>
</dbReference>
<dbReference type="PANTHER" id="PTHR43968">
    <property type="match status" value="1"/>
</dbReference>
<dbReference type="InterPro" id="IPR036249">
    <property type="entry name" value="Thioredoxin-like_sf"/>
</dbReference>
<reference evidence="3 4" key="1">
    <citation type="submission" date="2019-06" db="EMBL/GenBank/DDBJ databases">
        <title>Erythrobacter insulae sp. nov., isolated from a tidal flat.</title>
        <authorList>
            <person name="Yoon J.-H."/>
        </authorList>
    </citation>
    <scope>NUCLEOTIDE SEQUENCE [LARGE SCALE GENOMIC DNA]</scope>
    <source>
        <strain evidence="3 4">JBTF-M21</strain>
    </source>
</reference>
<dbReference type="InterPro" id="IPR004046">
    <property type="entry name" value="GST_C"/>
</dbReference>
<dbReference type="AlphaFoldDB" id="A0A547PAD0"/>
<dbReference type="GO" id="GO:0016740">
    <property type="term" value="F:transferase activity"/>
    <property type="evidence" value="ECO:0007669"/>
    <property type="project" value="UniProtKB-KW"/>
</dbReference>
<dbReference type="PROSITE" id="PS50405">
    <property type="entry name" value="GST_CTER"/>
    <property type="match status" value="1"/>
</dbReference>
<dbReference type="InterPro" id="IPR040079">
    <property type="entry name" value="Glutathione_S-Trfase"/>
</dbReference>
<accession>A0A547PAD0</accession>
<dbReference type="OrthoDB" id="9782992at2"/>
<protein>
    <submittedName>
        <fullName evidence="3">Glutathione S-transferase family protein</fullName>
    </submittedName>
</protein>
<dbReference type="Gene3D" id="3.40.30.10">
    <property type="entry name" value="Glutaredoxin"/>
    <property type="match status" value="1"/>
</dbReference>
<keyword evidence="4" id="KW-1185">Reference proteome</keyword>
<comment type="caution">
    <text evidence="3">The sequence shown here is derived from an EMBL/GenBank/DDBJ whole genome shotgun (WGS) entry which is preliminary data.</text>
</comment>
<dbReference type="Gene3D" id="1.20.1050.10">
    <property type="match status" value="1"/>
</dbReference>
<dbReference type="PROSITE" id="PS50404">
    <property type="entry name" value="GST_NTER"/>
    <property type="match status" value="1"/>
</dbReference>
<evidence type="ECO:0000259" key="1">
    <source>
        <dbReference type="PROSITE" id="PS50404"/>
    </source>
</evidence>
<dbReference type="SUPFAM" id="SSF47616">
    <property type="entry name" value="GST C-terminal domain-like"/>
    <property type="match status" value="1"/>
</dbReference>
<sequence>MTDTAADLVLYGSPVSPFVRKAVAVCLEKDVTVDIEPVDVFNPPQWFRDISPMKRIPVLRDRSIAAEGVGGTIADSSAICGYIEKKHPSPTLYPADAFAYGRALFIEEYADTHLAAACGLGIFRPIFFNAMQGKDPDLAKARAAWAEDLPAILGYLDGALDGEDYFAGGALSIADISVAAVLMQIALVAHMPLDDFPALQAHFARISARPSIAGPFAKADGFIRKTLPDRFDLT</sequence>
<dbReference type="SUPFAM" id="SSF52833">
    <property type="entry name" value="Thioredoxin-like"/>
    <property type="match status" value="1"/>
</dbReference>
<keyword evidence="3" id="KW-0808">Transferase</keyword>
<dbReference type="Pfam" id="PF14497">
    <property type="entry name" value="GST_C_3"/>
    <property type="match status" value="1"/>
</dbReference>
<dbReference type="PANTHER" id="PTHR43968:SF6">
    <property type="entry name" value="GLUTATHIONE S-TRANSFERASE OMEGA"/>
    <property type="match status" value="1"/>
</dbReference>
<organism evidence="3 4">
    <name type="scientific">Erythrobacter insulae</name>
    <dbReference type="NCBI Taxonomy" id="2584124"/>
    <lineage>
        <taxon>Bacteria</taxon>
        <taxon>Pseudomonadati</taxon>
        <taxon>Pseudomonadota</taxon>
        <taxon>Alphaproteobacteria</taxon>
        <taxon>Sphingomonadales</taxon>
        <taxon>Erythrobacteraceae</taxon>
        <taxon>Erythrobacter/Porphyrobacter group</taxon>
        <taxon>Erythrobacter</taxon>
    </lineage>
</organism>
<evidence type="ECO:0000313" key="3">
    <source>
        <dbReference type="EMBL" id="TRD11093.1"/>
    </source>
</evidence>
<dbReference type="InterPro" id="IPR050983">
    <property type="entry name" value="GST_Omega/HSP26"/>
</dbReference>
<dbReference type="CDD" id="cd00570">
    <property type="entry name" value="GST_N_family"/>
    <property type="match status" value="1"/>
</dbReference>
<evidence type="ECO:0000313" key="4">
    <source>
        <dbReference type="Proteomes" id="UP000316343"/>
    </source>
</evidence>
<dbReference type="Pfam" id="PF13417">
    <property type="entry name" value="GST_N_3"/>
    <property type="match status" value="1"/>
</dbReference>
<feature type="domain" description="GST N-terminal" evidence="1">
    <location>
        <begin position="6"/>
        <end position="91"/>
    </location>
</feature>
<feature type="domain" description="GST C-terminal" evidence="2">
    <location>
        <begin position="96"/>
        <end position="227"/>
    </location>
</feature>
<dbReference type="GO" id="GO:0005737">
    <property type="term" value="C:cytoplasm"/>
    <property type="evidence" value="ECO:0007669"/>
    <property type="project" value="TreeGrafter"/>
</dbReference>
<dbReference type="RefSeq" id="WP_142787357.1">
    <property type="nucleotide sequence ID" value="NZ_VHJK01000001.1"/>
</dbReference>
<dbReference type="SFLD" id="SFLDG00358">
    <property type="entry name" value="Main_(cytGST)"/>
    <property type="match status" value="1"/>
</dbReference>
<dbReference type="SFLD" id="SFLDS00019">
    <property type="entry name" value="Glutathione_Transferase_(cytos"/>
    <property type="match status" value="1"/>
</dbReference>
<gene>
    <name evidence="3" type="ORF">FGU71_03990</name>
</gene>
<dbReference type="InterPro" id="IPR004045">
    <property type="entry name" value="Glutathione_S-Trfase_N"/>
</dbReference>
<evidence type="ECO:0000259" key="2">
    <source>
        <dbReference type="PROSITE" id="PS50405"/>
    </source>
</evidence>
<dbReference type="InterPro" id="IPR036282">
    <property type="entry name" value="Glutathione-S-Trfase_C_sf"/>
</dbReference>
<proteinExistence type="predicted"/>
<dbReference type="EMBL" id="VHJK01000001">
    <property type="protein sequence ID" value="TRD11093.1"/>
    <property type="molecule type" value="Genomic_DNA"/>
</dbReference>
<name>A0A547PAD0_9SPHN</name>